<comment type="caution">
    <text evidence="1">The sequence shown here is derived from an EMBL/GenBank/DDBJ whole genome shotgun (WGS) entry which is preliminary data.</text>
</comment>
<reference evidence="1 3" key="1">
    <citation type="submission" date="2013-06" db="EMBL/GenBank/DDBJ databases">
        <authorList>
            <person name="Weinstock G."/>
            <person name="Sodergren E."/>
            <person name="Lobos E.A."/>
            <person name="Fulton L."/>
            <person name="Fulton R."/>
            <person name="Courtney L."/>
            <person name="Fronick C."/>
            <person name="O'Laughlin M."/>
            <person name="Godfrey J."/>
            <person name="Wilson R.M."/>
            <person name="Miner T."/>
            <person name="Farmer C."/>
            <person name="Delehaunty K."/>
            <person name="Cordes M."/>
            <person name="Minx P."/>
            <person name="Tomlinson C."/>
            <person name="Chen J."/>
            <person name="Wollam A."/>
            <person name="Pepin K.H."/>
            <person name="Bhonagiri V."/>
            <person name="Zhang X."/>
            <person name="Warren W."/>
            <person name="Mitreva M."/>
            <person name="Mardis E.R."/>
            <person name="Wilson R.K."/>
        </authorList>
    </citation>
    <scope>NUCLEOTIDE SEQUENCE [LARGE SCALE GENOMIC DNA]</scope>
    <source>
        <strain evidence="1 3">ATCC 29099</strain>
    </source>
</reference>
<evidence type="ECO:0000313" key="1">
    <source>
        <dbReference type="EMBL" id="ERK42623.1"/>
    </source>
</evidence>
<dbReference type="EMBL" id="AWVJ01000170">
    <property type="protein sequence ID" value="ERK42623.1"/>
    <property type="molecule type" value="Genomic_DNA"/>
</dbReference>
<dbReference type="HOGENOM" id="CLU_3309973_0_0_9"/>
<protein>
    <submittedName>
        <fullName evidence="1">Uncharacterized protein</fullName>
    </submittedName>
</protein>
<dbReference type="PATRIC" id="fig|1256908.3.peg.2566"/>
<gene>
    <name evidence="2" type="ORF">HMPREF0373_00311</name>
    <name evidence="1" type="ORF">HMPREF0373_02787</name>
</gene>
<organism evidence="1 3">
    <name type="scientific">Eubacterium ramulus ATCC 29099</name>
    <dbReference type="NCBI Taxonomy" id="1256908"/>
    <lineage>
        <taxon>Bacteria</taxon>
        <taxon>Bacillati</taxon>
        <taxon>Bacillota</taxon>
        <taxon>Clostridia</taxon>
        <taxon>Eubacteriales</taxon>
        <taxon>Eubacteriaceae</taxon>
        <taxon>Eubacterium</taxon>
    </lineage>
</organism>
<dbReference type="AlphaFoldDB" id="U2QMT1"/>
<keyword evidence="3" id="KW-1185">Reference proteome</keyword>
<dbReference type="EMBL" id="AWVJ01000019">
    <property type="protein sequence ID" value="ERK51851.1"/>
    <property type="molecule type" value="Genomic_DNA"/>
</dbReference>
<dbReference type="Proteomes" id="UP000016608">
    <property type="component" value="Unassembled WGS sequence"/>
</dbReference>
<accession>U2QMT1</accession>
<proteinExistence type="predicted"/>
<sequence>MAWEHGNLKTDTNTYYNITLFSSANIGRNYWFRDRYQMI</sequence>
<evidence type="ECO:0000313" key="2">
    <source>
        <dbReference type="EMBL" id="ERK51851.1"/>
    </source>
</evidence>
<name>U2QMT1_EUBRA</name>
<evidence type="ECO:0000313" key="3">
    <source>
        <dbReference type="Proteomes" id="UP000016608"/>
    </source>
</evidence>